<protein>
    <submittedName>
        <fullName evidence="1">Uncharacterized protein</fullName>
    </submittedName>
</protein>
<reference evidence="1 2" key="1">
    <citation type="submission" date="2017-10" db="EMBL/GenBank/DDBJ databases">
        <title>Sequencing the genomes of 1000 actinobacteria strains.</title>
        <authorList>
            <person name="Klenk H.-P."/>
        </authorList>
    </citation>
    <scope>NUCLEOTIDE SEQUENCE [LARGE SCALE GENOMIC DNA]</scope>
    <source>
        <strain evidence="1 2">DSM 46092</strain>
    </source>
</reference>
<organism evidence="1 2">
    <name type="scientific">Amycolatopsis sulphurea</name>
    <dbReference type="NCBI Taxonomy" id="76022"/>
    <lineage>
        <taxon>Bacteria</taxon>
        <taxon>Bacillati</taxon>
        <taxon>Actinomycetota</taxon>
        <taxon>Actinomycetes</taxon>
        <taxon>Pseudonocardiales</taxon>
        <taxon>Pseudonocardiaceae</taxon>
        <taxon>Amycolatopsis</taxon>
    </lineage>
</organism>
<name>A0A2A9F9Y4_9PSEU</name>
<dbReference type="Proteomes" id="UP000243542">
    <property type="component" value="Unassembled WGS sequence"/>
</dbReference>
<accession>A0A2A9F9Y4</accession>
<keyword evidence="2" id="KW-1185">Reference proteome</keyword>
<gene>
    <name evidence="1" type="ORF">ATK36_3314</name>
</gene>
<evidence type="ECO:0000313" key="2">
    <source>
        <dbReference type="Proteomes" id="UP000243542"/>
    </source>
</evidence>
<evidence type="ECO:0000313" key="1">
    <source>
        <dbReference type="EMBL" id="PFG48237.1"/>
    </source>
</evidence>
<sequence length="257" mass="28167">MGRRWRRVRPREVGVKLKLPFVGEISGSWAPQQVEAKASWELYVELATRISVVPLGRDEGLAREALSSLYTLFATTRRILGTYGPDVSPPSAADKITFGKLALTVLNAAVRPLLAHWHPLLGAWEESRPDGVSPIAHENAWPEIEKLRGEIEQMRLGLLQVAKLLADVAGAAPLTADSRLLGDLRKERGGGECLTLGGEVLTRGLVSGGGQRSWCAVREFDQLFVWVRALRAELGNAEFRNGKRAVSLSWSTDRGIS</sequence>
<dbReference type="EMBL" id="PDJK01000002">
    <property type="protein sequence ID" value="PFG48237.1"/>
    <property type="molecule type" value="Genomic_DNA"/>
</dbReference>
<dbReference type="AlphaFoldDB" id="A0A2A9F9Y4"/>
<comment type="caution">
    <text evidence="1">The sequence shown here is derived from an EMBL/GenBank/DDBJ whole genome shotgun (WGS) entry which is preliminary data.</text>
</comment>
<proteinExistence type="predicted"/>